<proteinExistence type="predicted"/>
<sequence length="263" mass="29473">MKDILHAEFFKFKGMFKRYYIDSIAEVTSYIILFTSLTYFIVSTSEADNIIPQILIGVFIWFIGINAIAIFTFILQEEMALGTLEQIFLTKTSLTKMLLGRAISTFIFDSIGGVVLSISTVFALVFISPALSISDMNLIVILNPLLILVILVTMVGIYGFSFILAGLSIIFKRISAITVILNYMFLFIIGVILAGDTLPLILDIFSKFLPITWGVIVISDIFNGDTNVMNIIWLIINSILYFVVGLYLFNKMTYIARVKGTLD</sequence>
<dbReference type="InterPro" id="IPR047817">
    <property type="entry name" value="ABC2_TM_bact-type"/>
</dbReference>
<dbReference type="AlphaFoldDB" id="A0AAF0YH54"/>
<gene>
    <name evidence="3" type="ORF">CJ229_006820</name>
</gene>
<name>A0AAF0YH54_9STAP</name>
<evidence type="ECO:0000259" key="2">
    <source>
        <dbReference type="PROSITE" id="PS51012"/>
    </source>
</evidence>
<evidence type="ECO:0000313" key="3">
    <source>
        <dbReference type="EMBL" id="WOS95803.1"/>
    </source>
</evidence>
<feature type="transmembrane region" description="Helical" evidence="1">
    <location>
        <begin position="20"/>
        <end position="42"/>
    </location>
</feature>
<organism evidence="3 4">
    <name type="scientific">Nosocomiicoccus massiliensis</name>
    <dbReference type="NCBI Taxonomy" id="1232430"/>
    <lineage>
        <taxon>Bacteria</taxon>
        <taxon>Bacillati</taxon>
        <taxon>Bacillota</taxon>
        <taxon>Bacilli</taxon>
        <taxon>Bacillales</taxon>
        <taxon>Staphylococcaceae</taxon>
        <taxon>Nosocomiicoccus</taxon>
    </lineage>
</organism>
<feature type="transmembrane region" description="Helical" evidence="1">
    <location>
        <begin position="183"/>
        <end position="202"/>
    </location>
</feature>
<evidence type="ECO:0000313" key="4">
    <source>
        <dbReference type="Proteomes" id="UP000243626"/>
    </source>
</evidence>
<dbReference type="InterPro" id="IPR051784">
    <property type="entry name" value="Nod_factor_ABC_transporter"/>
</dbReference>
<keyword evidence="1" id="KW-1133">Transmembrane helix</keyword>
<evidence type="ECO:0000256" key="1">
    <source>
        <dbReference type="SAM" id="Phobius"/>
    </source>
</evidence>
<feature type="transmembrane region" description="Helical" evidence="1">
    <location>
        <begin position="231"/>
        <end position="249"/>
    </location>
</feature>
<dbReference type="Proteomes" id="UP000243626">
    <property type="component" value="Chromosome"/>
</dbReference>
<feature type="transmembrane region" description="Helical" evidence="1">
    <location>
        <begin position="54"/>
        <end position="75"/>
    </location>
</feature>
<dbReference type="PROSITE" id="PS51012">
    <property type="entry name" value="ABC_TM2"/>
    <property type="match status" value="1"/>
</dbReference>
<dbReference type="KEGG" id="nmy:CJ229_006820"/>
<dbReference type="PANTHER" id="PTHR43229:SF2">
    <property type="entry name" value="NODULATION PROTEIN J"/>
    <property type="match status" value="1"/>
</dbReference>
<dbReference type="PANTHER" id="PTHR43229">
    <property type="entry name" value="NODULATION PROTEIN J"/>
    <property type="match status" value="1"/>
</dbReference>
<dbReference type="EMBL" id="CP136964">
    <property type="protein sequence ID" value="WOS95803.1"/>
    <property type="molecule type" value="Genomic_DNA"/>
</dbReference>
<keyword evidence="1" id="KW-0812">Transmembrane</keyword>
<feature type="domain" description="ABC transmembrane type-2" evidence="2">
    <location>
        <begin position="18"/>
        <end position="252"/>
    </location>
</feature>
<keyword evidence="1" id="KW-0472">Membrane</keyword>
<feature type="transmembrane region" description="Helical" evidence="1">
    <location>
        <begin position="145"/>
        <end position="171"/>
    </location>
</feature>
<reference evidence="4" key="1">
    <citation type="submission" date="2017-09" db="EMBL/GenBank/DDBJ databases">
        <title>Bacterial strain isolated from the female urinary microbiota.</title>
        <authorList>
            <person name="Thomas-White K."/>
            <person name="Kumar N."/>
            <person name="Forster S."/>
            <person name="Putonti C."/>
            <person name="Lawley T."/>
            <person name="Wolfe A.J."/>
        </authorList>
    </citation>
    <scope>NUCLEOTIDE SEQUENCE [LARGE SCALE GENOMIC DNA]</scope>
    <source>
        <strain evidence="4">UMB0959</strain>
    </source>
</reference>
<dbReference type="RefSeq" id="WP_317846539.1">
    <property type="nucleotide sequence ID" value="NZ_CP136964.1"/>
</dbReference>
<accession>A0AAF0YH54</accession>
<protein>
    <submittedName>
        <fullName evidence="3">ABC transporter permease</fullName>
    </submittedName>
</protein>
<keyword evidence="4" id="KW-1185">Reference proteome</keyword>
<feature type="transmembrane region" description="Helical" evidence="1">
    <location>
        <begin position="106"/>
        <end position="133"/>
    </location>
</feature>